<dbReference type="AlphaFoldDB" id="A0A238ZJR4"/>
<evidence type="ECO:0000313" key="2">
    <source>
        <dbReference type="EMBL" id="SNR83369.1"/>
    </source>
</evidence>
<reference evidence="3" key="1">
    <citation type="submission" date="2017-06" db="EMBL/GenBank/DDBJ databases">
        <authorList>
            <person name="Varghese N."/>
            <person name="Submissions S."/>
        </authorList>
    </citation>
    <scope>NUCLEOTIDE SEQUENCE [LARGE SCALE GENOMIC DNA]</scope>
    <source>
        <strain evidence="3">DSM 27993</strain>
    </source>
</reference>
<dbReference type="Pfam" id="PF19313">
    <property type="entry name" value="DUF5916"/>
    <property type="match status" value="1"/>
</dbReference>
<keyword evidence="3" id="KW-1185">Reference proteome</keyword>
<dbReference type="SUPFAM" id="SSF49344">
    <property type="entry name" value="CBD9-like"/>
    <property type="match status" value="1"/>
</dbReference>
<organism evidence="2 3">
    <name type="scientific">Lutibacter flavus</name>
    <dbReference type="NCBI Taxonomy" id="691689"/>
    <lineage>
        <taxon>Bacteria</taxon>
        <taxon>Pseudomonadati</taxon>
        <taxon>Bacteroidota</taxon>
        <taxon>Flavobacteriia</taxon>
        <taxon>Flavobacteriales</taxon>
        <taxon>Flavobacteriaceae</taxon>
        <taxon>Lutibacter</taxon>
    </lineage>
</organism>
<evidence type="ECO:0000259" key="1">
    <source>
        <dbReference type="Pfam" id="PF19313"/>
    </source>
</evidence>
<dbReference type="InterPro" id="IPR045670">
    <property type="entry name" value="DUF5916"/>
</dbReference>
<name>A0A238ZJR4_9FLAO</name>
<accession>A0A238ZJR4</accession>
<dbReference type="Gene3D" id="2.60.40.1190">
    <property type="match status" value="1"/>
</dbReference>
<protein>
    <recommendedName>
        <fullName evidence="1">DUF5916 domain-containing protein</fullName>
    </recommendedName>
</protein>
<dbReference type="Proteomes" id="UP000198412">
    <property type="component" value="Unassembled WGS sequence"/>
</dbReference>
<evidence type="ECO:0000313" key="3">
    <source>
        <dbReference type="Proteomes" id="UP000198412"/>
    </source>
</evidence>
<dbReference type="EMBL" id="FZNX01000007">
    <property type="protein sequence ID" value="SNR83369.1"/>
    <property type="molecule type" value="Genomic_DNA"/>
</dbReference>
<sequence length="729" mass="84374">MHRRLLGNILIITLLTIFNTYSQDGNKKIEFVKEKISIDGNLNEPVWKCLISFDHFFNHFPNDTGTTEKPVIVKAFHDGENLYFGVVIHEKTDKYLVNSMNRDMAVQDFLKEDSFVIILDTFENQSSGIFFVVNVLGAQTDGLIAINSENYSPDIGWNTKWNSQVKIEGNLRFFEIAIPLNAIAYDLNKSNWNINFASVDAKTSQYSTLTSFSRNYDLIDLRFTQKVEIVNLPKRKSSKLSLIPSTSFSYTKDVINSQRRNQLNFGLDAKYNVTSSLKLDVAINPDFSQIEQDDQIANLTRFDISLPEKRNFFLENGDLFNNLGARGVNPFYSRKIGLDSEIIYGVKLSGELSKNLRVGLLNTQTESIDSLSGYNFSALVAKKSVTKSITTTGYIINKQNLNTKESVIDYNRVLGLNMNYKSQNKKWLGQLNYGKSFTSLLDNKNNFYSTNLSYSTRKWIGSTSMMRTEKNFVTSVGFTPRIKNYDAGLDQYIRKGYWANYTEIIYNNYSPNDEIKDKNEHKLRVNTFLNSNLELVEENIEFVNIWRKKDLSYFFANVNYNYNNLKFATNIINSNKPLPPNNYNDMNVRIGYISPFGNKIFSHQNRLLYGTFYNGTRFNWEVVGNVRLQPWASMDFNYNLNLINLYEYGKETIHTFNFSGKVFFNTKLMTSANMSYSTRQNDISMNARLQWEFKPLSYVYLVFSNSYYTDNLKKKSYGVALKINYWLDI</sequence>
<proteinExistence type="predicted"/>
<gene>
    <name evidence="2" type="ORF">SAMN04488111_3357</name>
</gene>
<feature type="domain" description="DUF5916" evidence="1">
    <location>
        <begin position="239"/>
        <end position="338"/>
    </location>
</feature>